<feature type="coiled-coil region" evidence="1">
    <location>
        <begin position="448"/>
        <end position="482"/>
    </location>
</feature>
<keyword evidence="5" id="KW-1185">Reference proteome</keyword>
<keyword evidence="1" id="KW-0175">Coiled coil</keyword>
<dbReference type="PANTHER" id="PTHR33345:SF4">
    <property type="entry name" value="MBD DOMAIN-CONTAINING PROTEIN"/>
    <property type="match status" value="1"/>
</dbReference>
<gene>
    <name evidence="4" type="ORF">VitviT2T_006519</name>
</gene>
<evidence type="ECO:0000256" key="1">
    <source>
        <dbReference type="SAM" id="Coils"/>
    </source>
</evidence>
<dbReference type="InterPro" id="IPR055508">
    <property type="entry name" value="DUF7081"/>
</dbReference>
<reference evidence="4 5" key="1">
    <citation type="journal article" date="2023" name="Hortic Res">
        <title>The complete reference genome for grapevine (Vitis vinifera L.) genetics and breeding.</title>
        <authorList>
            <person name="Shi X."/>
            <person name="Cao S."/>
            <person name="Wang X."/>
            <person name="Huang S."/>
            <person name="Wang Y."/>
            <person name="Liu Z."/>
            <person name="Liu W."/>
            <person name="Leng X."/>
            <person name="Peng Y."/>
            <person name="Wang N."/>
            <person name="Wang Y."/>
            <person name="Ma Z."/>
            <person name="Xu X."/>
            <person name="Zhang F."/>
            <person name="Xue H."/>
            <person name="Zhong H."/>
            <person name="Wang Y."/>
            <person name="Zhang K."/>
            <person name="Velt A."/>
            <person name="Avia K."/>
            <person name="Holtgrawe D."/>
            <person name="Grimplet J."/>
            <person name="Matus J.T."/>
            <person name="Ware D."/>
            <person name="Wu X."/>
            <person name="Wang H."/>
            <person name="Liu C."/>
            <person name="Fang Y."/>
            <person name="Rustenholz C."/>
            <person name="Cheng Z."/>
            <person name="Xiao H."/>
            <person name="Zhou Y."/>
        </authorList>
    </citation>
    <scope>NUCLEOTIDE SEQUENCE [LARGE SCALE GENOMIC DNA]</scope>
    <source>
        <strain evidence="5">cv. Pinot noir / PN40024</strain>
        <tissue evidence="4">Leaf</tissue>
    </source>
</reference>
<evidence type="ECO:0000256" key="2">
    <source>
        <dbReference type="SAM" id="MobiDB-lite"/>
    </source>
</evidence>
<sequence length="540" mass="60452">MSMDKNTVNPEDGLCVRNLEDEVPLGSLSPIDRYSTPPSISSQQKNESMEADIPNETNGFTSGIKKNDLDICPVSPLASGEGLPYAPVDWPNPGDTWSWKVGRRVNKSGFYQDRYLFLPRRLQNSSHRRESFSSKLSLKRYVQKQDPNINIAAFFGSFSWRVPPKRVTPSSITLEVCPQPGKEVDQEVGKKSPFTLPRRKRRAAKLPVTTIYKRHTRQSTKWFTRFNADDTGIIDLCSLSKESETSDPTNQDLRSTTDFECDQVSSHQVPISPAGSFVACCNSPVSCGVPHTELTQGSEDKVIPEDFDNFVDSLDDMLAQPLPEAPLSPPATDNYQAFEDEIAEARIKLSSLLAMDFHLLVSSKDLKELVLLSSKLQKDPSLNADQLSKLKLIEEIPVTGKDYLETMQIIEEVNKFFADLTSSMDKATSLRNEYNASKEDIAMLQVDINSSLSTLEEIDDQIAKLQSRRAELSNALKIKNKEVAKLISTQRTVADSLPKVVHEVQLANSKKLEWEQKKKNALKREAEILAKIAPLRGFSL</sequence>
<feature type="domain" description="DUF7081" evidence="3">
    <location>
        <begin position="73"/>
        <end position="163"/>
    </location>
</feature>
<organism evidence="4 5">
    <name type="scientific">Vitis vinifera</name>
    <name type="common">Grape</name>
    <dbReference type="NCBI Taxonomy" id="29760"/>
    <lineage>
        <taxon>Eukaryota</taxon>
        <taxon>Viridiplantae</taxon>
        <taxon>Streptophyta</taxon>
        <taxon>Embryophyta</taxon>
        <taxon>Tracheophyta</taxon>
        <taxon>Spermatophyta</taxon>
        <taxon>Magnoliopsida</taxon>
        <taxon>eudicotyledons</taxon>
        <taxon>Gunneridae</taxon>
        <taxon>Pentapetalae</taxon>
        <taxon>rosids</taxon>
        <taxon>Vitales</taxon>
        <taxon>Vitaceae</taxon>
        <taxon>Viteae</taxon>
        <taxon>Vitis</taxon>
    </lineage>
</organism>
<evidence type="ECO:0000313" key="5">
    <source>
        <dbReference type="Proteomes" id="UP001227230"/>
    </source>
</evidence>
<feature type="compositionally biased region" description="Polar residues" evidence="2">
    <location>
        <begin position="36"/>
        <end position="46"/>
    </location>
</feature>
<dbReference type="EMBL" id="CP126652">
    <property type="protein sequence ID" value="WJZ87117.1"/>
    <property type="molecule type" value="Genomic_DNA"/>
</dbReference>
<accession>A0ABY9BW88</accession>
<feature type="region of interest" description="Disordered" evidence="2">
    <location>
        <begin position="26"/>
        <end position="62"/>
    </location>
</feature>
<proteinExistence type="predicted"/>
<dbReference type="Proteomes" id="UP001227230">
    <property type="component" value="Chromosome 5"/>
</dbReference>
<protein>
    <recommendedName>
        <fullName evidence="3">DUF7081 domain-containing protein</fullName>
    </recommendedName>
</protein>
<name>A0ABY9BW88_VITVI</name>
<evidence type="ECO:0000259" key="3">
    <source>
        <dbReference type="Pfam" id="PF23299"/>
    </source>
</evidence>
<dbReference type="Pfam" id="PF23299">
    <property type="entry name" value="DUF7081"/>
    <property type="match status" value="1"/>
</dbReference>
<evidence type="ECO:0000313" key="4">
    <source>
        <dbReference type="EMBL" id="WJZ87117.1"/>
    </source>
</evidence>
<dbReference type="PANTHER" id="PTHR33345">
    <property type="entry name" value="ADAPTER PROTEIN, PUTATIVE-RELATED"/>
    <property type="match status" value="1"/>
</dbReference>